<keyword evidence="3" id="KW-1185">Reference proteome</keyword>
<feature type="compositionally biased region" description="Low complexity" evidence="1">
    <location>
        <begin position="418"/>
        <end position="438"/>
    </location>
</feature>
<dbReference type="EMBL" id="BRXU01000004">
    <property type="protein sequence ID" value="GLC51399.1"/>
    <property type="molecule type" value="Genomic_DNA"/>
</dbReference>
<sequence length="592" mass="62319">MPATEGLNRKTWNANPSRDLSYTSLVIDEQNRAQHSHKITDTARFHATPVNGNVASLIPNIDEDGVRDSLPKFLRADTTTRTVFRDVFYDAKDTIADILDDPLRSFNSVRSQPHVPLNELASVDTRIRKLKPPYDRVLGPGSYVPDPLGERATGTLTVSPGEVHRTVQYARDPRRPSAAFLSPTRGRTAPEIAAAAVAPPVVSRMSEPDFEYWTRKGCWSPRQERVIEAERWGKNAREVLPAAEDRPQSMYDPAVTTDGHPNSCEAYTSARLTPAYKVAFASGLPRTLALPLGTKPDTRLLVKRYDDVTAARPDVGPGSYNPEAPRLRSNNAAYETADPYYSLASGTPQEPGSHDHSATTPSGASLASLLPPQLQQQLAAAGTLSLLTPATAPSTPHGGTMQRRGLAPLALPGGGSAGANARSAPTSPSAARAAAVRAERQAAASLMASLPGSRQGHGGGGSRGRGSPPGSSRVFGSGGGGGLGGLQQILQGAQQLLDEDGAGGGLGGIGIGGLMGGGGGSRLQSPAWSRGQAAAAAAAGGSMSASMRAAQAKQFTKLVFMQRHTPCSSLLRSRLIVAADLRKERQRLRNPQ</sequence>
<dbReference type="AlphaFoldDB" id="A0A9W6BG31"/>
<accession>A0A9W6BG31</accession>
<comment type="caution">
    <text evidence="2">The sequence shown here is derived from an EMBL/GenBank/DDBJ whole genome shotgun (WGS) entry which is preliminary data.</text>
</comment>
<feature type="region of interest" description="Disordered" evidence="1">
    <location>
        <begin position="450"/>
        <end position="478"/>
    </location>
</feature>
<evidence type="ECO:0000313" key="2">
    <source>
        <dbReference type="EMBL" id="GLC51399.1"/>
    </source>
</evidence>
<feature type="compositionally biased region" description="Gly residues" evidence="1">
    <location>
        <begin position="455"/>
        <end position="464"/>
    </location>
</feature>
<dbReference type="Proteomes" id="UP001165080">
    <property type="component" value="Unassembled WGS sequence"/>
</dbReference>
<evidence type="ECO:0000313" key="3">
    <source>
        <dbReference type="Proteomes" id="UP001165080"/>
    </source>
</evidence>
<protein>
    <submittedName>
        <fullName evidence="2">Uncharacterized protein</fullName>
    </submittedName>
</protein>
<reference evidence="2 3" key="1">
    <citation type="journal article" date="2023" name="Commun. Biol.">
        <title>Reorganization of the ancestral sex-determining regions during the evolution of trioecy in Pleodorina starrii.</title>
        <authorList>
            <person name="Takahashi K."/>
            <person name="Suzuki S."/>
            <person name="Kawai-Toyooka H."/>
            <person name="Yamamoto K."/>
            <person name="Hamaji T."/>
            <person name="Ootsuki R."/>
            <person name="Yamaguchi H."/>
            <person name="Kawachi M."/>
            <person name="Higashiyama T."/>
            <person name="Nozaki H."/>
        </authorList>
    </citation>
    <scope>NUCLEOTIDE SEQUENCE [LARGE SCALE GENOMIC DNA]</scope>
    <source>
        <strain evidence="2 3">NIES-4479</strain>
    </source>
</reference>
<organism evidence="2 3">
    <name type="scientific">Pleodorina starrii</name>
    <dbReference type="NCBI Taxonomy" id="330485"/>
    <lineage>
        <taxon>Eukaryota</taxon>
        <taxon>Viridiplantae</taxon>
        <taxon>Chlorophyta</taxon>
        <taxon>core chlorophytes</taxon>
        <taxon>Chlorophyceae</taxon>
        <taxon>CS clade</taxon>
        <taxon>Chlamydomonadales</taxon>
        <taxon>Volvocaceae</taxon>
        <taxon>Pleodorina</taxon>
    </lineage>
</organism>
<feature type="compositionally biased region" description="Low complexity" evidence="1">
    <location>
        <begin position="465"/>
        <end position="475"/>
    </location>
</feature>
<feature type="region of interest" description="Disordered" evidence="1">
    <location>
        <begin position="389"/>
        <end position="438"/>
    </location>
</feature>
<name>A0A9W6BG31_9CHLO</name>
<feature type="region of interest" description="Disordered" evidence="1">
    <location>
        <begin position="341"/>
        <end position="366"/>
    </location>
</feature>
<dbReference type="OrthoDB" id="534837at2759"/>
<evidence type="ECO:0000256" key="1">
    <source>
        <dbReference type="SAM" id="MobiDB-lite"/>
    </source>
</evidence>
<gene>
    <name evidence="2" type="primary">PLEST004692</name>
    <name evidence="2" type="ORF">PLESTB_000498000</name>
</gene>
<proteinExistence type="predicted"/>